<organism evidence="2 3">
    <name type="scientific">Luteolibacter yonseiensis</name>
    <dbReference type="NCBI Taxonomy" id="1144680"/>
    <lineage>
        <taxon>Bacteria</taxon>
        <taxon>Pseudomonadati</taxon>
        <taxon>Verrucomicrobiota</taxon>
        <taxon>Verrucomicrobiia</taxon>
        <taxon>Verrucomicrobiales</taxon>
        <taxon>Verrucomicrobiaceae</taxon>
        <taxon>Luteolibacter</taxon>
    </lineage>
</organism>
<feature type="domain" description="Transglutaminase-like" evidence="1">
    <location>
        <begin position="176"/>
        <end position="247"/>
    </location>
</feature>
<dbReference type="SMART" id="SM00460">
    <property type="entry name" value="TGc"/>
    <property type="match status" value="1"/>
</dbReference>
<dbReference type="InterPro" id="IPR013589">
    <property type="entry name" value="Bac_transglu_N"/>
</dbReference>
<keyword evidence="3" id="KW-1185">Reference proteome</keyword>
<dbReference type="AlphaFoldDB" id="A0A934R5P8"/>
<evidence type="ECO:0000313" key="2">
    <source>
        <dbReference type="EMBL" id="MBK1817439.1"/>
    </source>
</evidence>
<dbReference type="InterPro" id="IPR002931">
    <property type="entry name" value="Transglutaminase-like"/>
</dbReference>
<dbReference type="EMBL" id="JAENIK010000012">
    <property type="protein sequence ID" value="MBK1817439.1"/>
    <property type="molecule type" value="Genomic_DNA"/>
</dbReference>
<dbReference type="PANTHER" id="PTHR33490">
    <property type="entry name" value="BLR5614 PROTEIN-RELATED"/>
    <property type="match status" value="1"/>
</dbReference>
<evidence type="ECO:0000313" key="3">
    <source>
        <dbReference type="Proteomes" id="UP000600139"/>
    </source>
</evidence>
<dbReference type="SUPFAM" id="SSF54001">
    <property type="entry name" value="Cysteine proteinases"/>
    <property type="match status" value="1"/>
</dbReference>
<dbReference type="Pfam" id="PF08379">
    <property type="entry name" value="Bact_transglu_N"/>
    <property type="match status" value="1"/>
</dbReference>
<name>A0A934R5P8_9BACT</name>
<sequence length="294" mass="32348">MKYRLIHRTKYSYEGAVTVSHHLARLAPRTLPGQRCPWHELEIKPVPVGRGVHLDSFGNTTTYFEVEGKHEQLEVIARSMVEVFPTKHPEAGTTPPWERIRDACQLEKLTPGSESGAFRFSSPMVPLGKEFADFAITEFPPGRPILEGVLALTNRIFRDFKFDPKATDVTTPVSEVLKKRAGVCQDFAHLMLACLRSIGLPARYVSGYLETAPPPGKPRLTGADASHAWVSVFCGESAGWIDTDPTNNILPGERHITVAWGRDFSDVSPLRGVTLGAGGQRLAVAVDVIPVDEL</sequence>
<proteinExistence type="predicted"/>
<accession>A0A934R5P8</accession>
<protein>
    <submittedName>
        <fullName evidence="2">Transglutaminase family protein</fullName>
    </submittedName>
</protein>
<dbReference type="RefSeq" id="WP_200352381.1">
    <property type="nucleotide sequence ID" value="NZ_BAABHZ010000001.1"/>
</dbReference>
<reference evidence="2" key="1">
    <citation type="submission" date="2021-01" db="EMBL/GenBank/DDBJ databases">
        <title>Modified the classification status of verrucomicrobia.</title>
        <authorList>
            <person name="Feng X."/>
        </authorList>
    </citation>
    <scope>NUCLEOTIDE SEQUENCE</scope>
    <source>
        <strain evidence="2">JCM 18052</strain>
    </source>
</reference>
<dbReference type="Pfam" id="PF01841">
    <property type="entry name" value="Transglut_core"/>
    <property type="match status" value="1"/>
</dbReference>
<dbReference type="Proteomes" id="UP000600139">
    <property type="component" value="Unassembled WGS sequence"/>
</dbReference>
<gene>
    <name evidence="2" type="ORF">JIN84_17600</name>
</gene>
<dbReference type="Gene3D" id="3.10.620.30">
    <property type="match status" value="1"/>
</dbReference>
<dbReference type="PANTHER" id="PTHR33490:SF7">
    <property type="entry name" value="BLR2979 PROTEIN"/>
    <property type="match status" value="1"/>
</dbReference>
<comment type="caution">
    <text evidence="2">The sequence shown here is derived from an EMBL/GenBank/DDBJ whole genome shotgun (WGS) entry which is preliminary data.</text>
</comment>
<evidence type="ECO:0000259" key="1">
    <source>
        <dbReference type="SMART" id="SM00460"/>
    </source>
</evidence>
<dbReference type="InterPro" id="IPR038765">
    <property type="entry name" value="Papain-like_cys_pep_sf"/>
</dbReference>